<name>A0AAD5Q6T3_PYTIN</name>
<keyword evidence="3" id="KW-1185">Reference proteome</keyword>
<keyword evidence="1" id="KW-0812">Transmembrane</keyword>
<evidence type="ECO:0000313" key="2">
    <source>
        <dbReference type="EMBL" id="KAJ0397144.1"/>
    </source>
</evidence>
<evidence type="ECO:0008006" key="4">
    <source>
        <dbReference type="Google" id="ProtNLM"/>
    </source>
</evidence>
<feature type="transmembrane region" description="Helical" evidence="1">
    <location>
        <begin position="384"/>
        <end position="405"/>
    </location>
</feature>
<reference evidence="2" key="1">
    <citation type="submission" date="2021-12" db="EMBL/GenBank/DDBJ databases">
        <title>Prjna785345.</title>
        <authorList>
            <person name="Rujirawat T."/>
            <person name="Krajaejun T."/>
        </authorList>
    </citation>
    <scope>NUCLEOTIDE SEQUENCE</scope>
    <source>
        <strain evidence="2">Pi057C3</strain>
    </source>
</reference>
<keyword evidence="1" id="KW-1133">Transmembrane helix</keyword>
<feature type="transmembrane region" description="Helical" evidence="1">
    <location>
        <begin position="319"/>
        <end position="340"/>
    </location>
</feature>
<comment type="caution">
    <text evidence="2">The sequence shown here is derived from an EMBL/GenBank/DDBJ whole genome shotgun (WGS) entry which is preliminary data.</text>
</comment>
<feature type="transmembrane region" description="Helical" evidence="1">
    <location>
        <begin position="109"/>
        <end position="128"/>
    </location>
</feature>
<keyword evidence="1" id="KW-0472">Membrane</keyword>
<feature type="transmembrane region" description="Helical" evidence="1">
    <location>
        <begin position="449"/>
        <end position="470"/>
    </location>
</feature>
<feature type="transmembrane region" description="Helical" evidence="1">
    <location>
        <begin position="159"/>
        <end position="181"/>
    </location>
</feature>
<dbReference type="EMBL" id="JAKCXM010000265">
    <property type="protein sequence ID" value="KAJ0397144.1"/>
    <property type="molecule type" value="Genomic_DNA"/>
</dbReference>
<feature type="transmembrane region" description="Helical" evidence="1">
    <location>
        <begin position="417"/>
        <end position="437"/>
    </location>
</feature>
<sequence>MLTAKWLVVLNATSSPPPIDGAKLLKTQLFARRCPRLLRLLDALASPQWSRVLRVLYVLGACLAIPVPLFPAAVGRWAAILGQPLMLPSTLVLLCHLRHDVVALLLQTFEFWFALVTAVLSFAVYVAYVGDARGISVVSALLGLLFALLADSSVQSPRFVVLTFAGVASLFLLNVVVLGLGRMDGAQPFEIWRDRDRAVSATSMLTQGFFVVAITQLRHAYTRRSVLRGHARVASASAGASAVQLFASRCVLLSTPLRWMHAHRRVSARLSLTRRPAQKAAEVSRITLRAPGYRGVLDARRVLWGRVATARRAPLLRGLVALCWLSCVGAFVAGTVQSVVPRSSSLGEHARAMAAPLGLLSCSSALLLNAVYLVGVFQPDVLHLLYSSFDVLFVMAHLLAVHLCLGAMCRWDERTALIAASLLALHWVLLVDAVPPTAFSRLPAPSRRWAALLLSTFLVALLVVVLDLLVWDKLYRFENPVVMRIPATQPAIEGRAVSFLLSRLPTIVAWLVRILWRFLQRDTHELVMLRGPVEYEDLELHQRVRNTLNSQQQLLRSLQSMYSVRFGSFSAFASAFSQQQQQTQLQRPSIMRFLAPRRSVATPCQTPIDTAREAWKE</sequence>
<accession>A0AAD5Q6T3</accession>
<proteinExistence type="predicted"/>
<protein>
    <recommendedName>
        <fullName evidence="4">Transmembrane protein</fullName>
    </recommendedName>
</protein>
<dbReference type="Proteomes" id="UP001209570">
    <property type="component" value="Unassembled WGS sequence"/>
</dbReference>
<organism evidence="2 3">
    <name type="scientific">Pythium insidiosum</name>
    <name type="common">Pythiosis disease agent</name>
    <dbReference type="NCBI Taxonomy" id="114742"/>
    <lineage>
        <taxon>Eukaryota</taxon>
        <taxon>Sar</taxon>
        <taxon>Stramenopiles</taxon>
        <taxon>Oomycota</taxon>
        <taxon>Peronosporomycetes</taxon>
        <taxon>Pythiales</taxon>
        <taxon>Pythiaceae</taxon>
        <taxon>Pythium</taxon>
    </lineage>
</organism>
<feature type="transmembrane region" description="Helical" evidence="1">
    <location>
        <begin position="134"/>
        <end position="152"/>
    </location>
</feature>
<evidence type="ECO:0000256" key="1">
    <source>
        <dbReference type="SAM" id="Phobius"/>
    </source>
</evidence>
<feature type="transmembrane region" description="Helical" evidence="1">
    <location>
        <begin position="52"/>
        <end position="71"/>
    </location>
</feature>
<gene>
    <name evidence="2" type="ORF">P43SY_007429</name>
</gene>
<evidence type="ECO:0000313" key="3">
    <source>
        <dbReference type="Proteomes" id="UP001209570"/>
    </source>
</evidence>
<feature type="transmembrane region" description="Helical" evidence="1">
    <location>
        <begin position="352"/>
        <end position="372"/>
    </location>
</feature>
<dbReference type="AlphaFoldDB" id="A0AAD5Q6T3"/>